<dbReference type="InterPro" id="IPR000253">
    <property type="entry name" value="FHA_dom"/>
</dbReference>
<dbReference type="EMBL" id="LN902844">
    <property type="protein sequence ID" value="CDI98340.1"/>
    <property type="molecule type" value="Genomic_DNA"/>
</dbReference>
<accession>A0A087W1B7</accession>
<gene>
    <name evidence="3" type="ORF">EmuJ_000218600</name>
</gene>
<proteinExistence type="predicted"/>
<dbReference type="OMA" id="PMAHPSI"/>
<protein>
    <submittedName>
        <fullName evidence="3">Smad nuclear interacting protein 1</fullName>
    </submittedName>
</protein>
<keyword evidence="4" id="KW-1185">Reference proteome</keyword>
<dbReference type="STRING" id="6211.A0A087W1B7"/>
<dbReference type="Gene3D" id="2.60.200.20">
    <property type="match status" value="1"/>
</dbReference>
<dbReference type="PROSITE" id="PS50006">
    <property type="entry name" value="FHA_DOMAIN"/>
    <property type="match status" value="1"/>
</dbReference>
<dbReference type="Pfam" id="PF00498">
    <property type="entry name" value="FHA"/>
    <property type="match status" value="1"/>
</dbReference>
<feature type="compositionally biased region" description="Polar residues" evidence="1">
    <location>
        <begin position="1"/>
        <end position="12"/>
    </location>
</feature>
<dbReference type="InterPro" id="IPR008984">
    <property type="entry name" value="SMAD_FHA_dom_sf"/>
</dbReference>
<reference evidence="3" key="2">
    <citation type="submission" date="2015-11" db="EMBL/GenBank/DDBJ databases">
        <authorList>
            <person name="Zhang Y."/>
            <person name="Guo Z."/>
        </authorList>
    </citation>
    <scope>NUCLEOTIDE SEQUENCE</scope>
</reference>
<feature type="compositionally biased region" description="Basic and acidic residues" evidence="1">
    <location>
        <begin position="14"/>
        <end position="32"/>
    </location>
</feature>
<evidence type="ECO:0000259" key="2">
    <source>
        <dbReference type="PROSITE" id="PS50006"/>
    </source>
</evidence>
<name>A0A087W1B7_ECHMU</name>
<dbReference type="eggNOG" id="KOG1882">
    <property type="taxonomic scope" value="Eukaryota"/>
</dbReference>
<dbReference type="SMART" id="SM00240">
    <property type="entry name" value="FHA"/>
    <property type="match status" value="1"/>
</dbReference>
<dbReference type="PANTHER" id="PTHR23308">
    <property type="entry name" value="NUCLEAR INHIBITOR OF PROTEIN PHOSPHATASE-1"/>
    <property type="match status" value="1"/>
</dbReference>
<feature type="region of interest" description="Disordered" evidence="1">
    <location>
        <begin position="80"/>
        <end position="144"/>
    </location>
</feature>
<dbReference type="Proteomes" id="UP000017246">
    <property type="component" value="Unassembled WGS sequence"/>
</dbReference>
<dbReference type="SUPFAM" id="SSF49879">
    <property type="entry name" value="SMAD/FHA domain"/>
    <property type="match status" value="1"/>
</dbReference>
<feature type="compositionally biased region" description="Basic and acidic residues" evidence="1">
    <location>
        <begin position="108"/>
        <end position="137"/>
    </location>
</feature>
<reference evidence="3" key="1">
    <citation type="journal article" date="2013" name="Nature">
        <title>The genomes of four tapeworm species reveal adaptations to parasitism.</title>
        <authorList>
            <person name="Tsai I.J."/>
            <person name="Zarowiecki M."/>
            <person name="Holroyd N."/>
            <person name="Garciarrubio A."/>
            <person name="Sanchez-Flores A."/>
            <person name="Brooks K.L."/>
            <person name="Tracey A."/>
            <person name="Bobes R.J."/>
            <person name="Fragoso G."/>
            <person name="Sciutto E."/>
            <person name="Aslett M."/>
            <person name="Beasley H."/>
            <person name="Bennett H.M."/>
            <person name="Cai J."/>
            <person name="Camicia F."/>
            <person name="Clark R."/>
            <person name="Cucher M."/>
            <person name="De Silva N."/>
            <person name="Day T.A."/>
            <person name="Deplazes P."/>
            <person name="Estrada K."/>
            <person name="Fernandez C."/>
            <person name="Holland P.W."/>
            <person name="Hou J."/>
            <person name="Hu S."/>
            <person name="Huckvale T."/>
            <person name="Hung S.S."/>
            <person name="Kamenetzky L."/>
            <person name="Keane J.A."/>
            <person name="Kiss F."/>
            <person name="Koziol U."/>
            <person name="Lambert O."/>
            <person name="Liu K."/>
            <person name="Luo X."/>
            <person name="Luo Y."/>
            <person name="Macchiaroli N."/>
            <person name="Nichol S."/>
            <person name="Paps J."/>
            <person name="Parkinson J."/>
            <person name="Pouchkina-Stantcheva N."/>
            <person name="Riddiford N."/>
            <person name="Rosenzvit M."/>
            <person name="Salinas G."/>
            <person name="Wasmuth J.D."/>
            <person name="Zamanian M."/>
            <person name="Zheng Y."/>
            <person name="Cai X."/>
            <person name="Soberon X."/>
            <person name="Olson P.D."/>
            <person name="Laclette J.P."/>
            <person name="Brehm K."/>
            <person name="Berriman M."/>
            <person name="Garciarrubio A."/>
            <person name="Bobes R.J."/>
            <person name="Fragoso G."/>
            <person name="Sanchez-Flores A."/>
            <person name="Estrada K."/>
            <person name="Cevallos M.A."/>
            <person name="Morett E."/>
            <person name="Gonzalez V."/>
            <person name="Portillo T."/>
            <person name="Ochoa-Leyva A."/>
            <person name="Jose M.V."/>
            <person name="Sciutto E."/>
            <person name="Landa A."/>
            <person name="Jimenez L."/>
            <person name="Valdes V."/>
            <person name="Carrero J.C."/>
            <person name="Larralde C."/>
            <person name="Morales-Montor J."/>
            <person name="Limon-Lason J."/>
            <person name="Soberon X."/>
            <person name="Laclette J.P."/>
        </authorList>
    </citation>
    <scope>NUCLEOTIDE SEQUENCE [LARGE SCALE GENOMIC DNA]</scope>
</reference>
<dbReference type="AlphaFoldDB" id="A0A087W1B7"/>
<evidence type="ECO:0000313" key="3">
    <source>
        <dbReference type="EMBL" id="CDI98340.1"/>
    </source>
</evidence>
<feature type="domain" description="FHA" evidence="2">
    <location>
        <begin position="194"/>
        <end position="248"/>
    </location>
</feature>
<dbReference type="InterPro" id="IPR050923">
    <property type="entry name" value="Cell_Proc_Reg/RNA_Proc"/>
</dbReference>
<organism evidence="3 4">
    <name type="scientific">Echinococcus multilocularis</name>
    <name type="common">Fox tapeworm</name>
    <dbReference type="NCBI Taxonomy" id="6211"/>
    <lineage>
        <taxon>Eukaryota</taxon>
        <taxon>Metazoa</taxon>
        <taxon>Spiralia</taxon>
        <taxon>Lophotrochozoa</taxon>
        <taxon>Platyhelminthes</taxon>
        <taxon>Cestoda</taxon>
        <taxon>Eucestoda</taxon>
        <taxon>Cyclophyllidea</taxon>
        <taxon>Taeniidae</taxon>
        <taxon>Echinococcus</taxon>
    </lineage>
</organism>
<evidence type="ECO:0000313" key="4">
    <source>
        <dbReference type="Proteomes" id="UP000017246"/>
    </source>
</evidence>
<dbReference type="OrthoDB" id="444265at2759"/>
<feature type="compositionally biased region" description="Basic residues" evidence="1">
    <location>
        <begin position="96"/>
        <end position="107"/>
    </location>
</feature>
<sequence>MHLEKTQISQSKLGDLKSGDIKLSPEIKREPRSQSNRFRRRRLRSPVLLNDGRRGFRPKRSRLSSPVVVKDDEDYATLRFAEQSRGGRSESSSHVRSPKNRGRRLRDSHHVTDDRQVEWGKRVEDGKPAAKKPKEQPNFELSGKLAADTNTYKGVVIKYNEPEDARKPTSFWRLYPFKGNEALKVMHIHRQSGYLIGSAQHIADLPMAHPSISKQHAVLQFRFTKGRVRLYVIDLESTNGTFLNNKKIEPRRYYELREKDVLKFGYSTREYVVMTDQVDTESDKDE</sequence>
<evidence type="ECO:0000256" key="1">
    <source>
        <dbReference type="SAM" id="MobiDB-lite"/>
    </source>
</evidence>
<feature type="region of interest" description="Disordered" evidence="1">
    <location>
        <begin position="1"/>
        <end position="67"/>
    </location>
</feature>